<proteinExistence type="predicted"/>
<accession>A0A1S8YIQ6</accession>
<dbReference type="AlphaFoldDB" id="A0A1S8YIQ6"/>
<evidence type="ECO:0000313" key="11">
    <source>
        <dbReference type="EMBL" id="OON38593.1"/>
    </source>
</evidence>
<dbReference type="GO" id="GO:0006011">
    <property type="term" value="P:UDP-alpha-D-glucose metabolic process"/>
    <property type="evidence" value="ECO:0007669"/>
    <property type="project" value="InterPro"/>
</dbReference>
<dbReference type="Gene3D" id="1.25.40.10">
    <property type="entry name" value="Tetratricopeptide repeat domain"/>
    <property type="match status" value="4"/>
</dbReference>
<feature type="chain" id="PRO_5011983820" description="Cellulose synthase operon C C-terminal domain-containing protein" evidence="9">
    <location>
        <begin position="29"/>
        <end position="1264"/>
    </location>
</feature>
<evidence type="ECO:0000256" key="3">
    <source>
        <dbReference type="ARBA" id="ARBA00022729"/>
    </source>
</evidence>
<keyword evidence="3 9" id="KW-0732">Signal</keyword>
<dbReference type="GO" id="GO:0030244">
    <property type="term" value="P:cellulose biosynthetic process"/>
    <property type="evidence" value="ECO:0007669"/>
    <property type="project" value="UniProtKB-KW"/>
</dbReference>
<keyword evidence="4" id="KW-0677">Repeat</keyword>
<name>A0A1S8YIQ6_9GAMM</name>
<sequence>MRLYQRTRQLNRALIITGSLLTTLSATAANNPAIQALLDQANYWHQKAHDDLARQSLQKVLMLEKDNHDALYMMALMAQQQGNNQEAGRWRERLAQASPQDSRLSELEYSRERQKIPETQLALARQQARSGNTSAALQTWRNLFSGEQPPAAVAAEYYLTMAGDRNLLPQAIDNLRQFAAAHPQDTGAQLALGKALTYQASTRREGLTLLENMADGNADADRALRQGLLWLAVQPGDAERYQRWQQRHPQDSEVSSYYQKNVGGQAISSGFNALNSGDVSSAQSAFNRALQANPQDADALAGLGYIAQRQGDFAQAAEYLDRAAKLGGNNSAQRQQQADDARFYAQLAKAQAALKAGDSATALSLSEPLTNAGGEKGLAVKLFRADVQRRSGSLQDAEQTYRSVLQSDPDNRNAKEGLFYVLRQQNRSAEANQLLASLPASVKASVAPRGSSSDPIRRQAKQAASAGNTQQAIAILQQGVQRYPEDGWLRLDLARLLQQQGDSQQAASIMEPTMGRGAGRDALTAGALFASETGAWQQAQTLINRIPAASRNAEQRALATRVNFNLQMAIARQYLAQGSNAAALNTLRALAVNPPKNPVDAGSLAQALVRAGDTSGAVAVARGNMQLGVQGNAGDYAAQVAVLNQAGLNDEAQRFLSDPALQARSTSTQLAGLRNGYIINQADSLREQGQYAAAYDKLITALQNDPQNRDLMFAMARLYQSGKMNKEAAVVYDYLMTRDTPEQAAREGAISVALARHDVDKARQLAAGLRGAQTPERLLLLAQVAEASGDKQQALAYLRSARSKAVGWQNVQSGQAPVIGGLALADNPFSNRHNSASASASSYGGVMPWQQAPRDDGAGQTAMNGGDAASGAQSRTLHQIDNMMDSLQDEAGNWVQGEFQVRGRDGESGLSKLTEAKAPLTWSSAPFGDTRFDFSLTPVTLSAGSASSDSMTRFGTASLLRGQIAQQNNVAPGLVKLDSAGSQNASGVEIGLGLSNSQFKVDLGSTPLGQDLSTLVGGIQWSPKLTDYLTLILTGERRAMADSLLSYVGVEDKLSGKRWGQVTKNGGSAMLSYDNGDAGFYLGGGGYSYIGSNVQSNQSLNASAGIYVRPYHDDDGEIKTGISIGWMDFAHNLSYFSYGQGGYFSPQNYVSVSLPVDFSRRYHDLDLRIGGSVGYQSYSQDRSAYFPTDPARQAQLEGYYNAGYIDEAYYPGNSKNGIGYNIHAGADYKVNRNVSIGGQLGYDTFGDYNESTARLNFRYLFGDH</sequence>
<dbReference type="GO" id="GO:0019867">
    <property type="term" value="C:outer membrane"/>
    <property type="evidence" value="ECO:0007669"/>
    <property type="project" value="InterPro"/>
</dbReference>
<gene>
    <name evidence="11" type="ORF">BTJ39_17805</name>
</gene>
<dbReference type="Proteomes" id="UP000190667">
    <property type="component" value="Unassembled WGS sequence"/>
</dbReference>
<comment type="pathway">
    <text evidence="2">Glycan metabolism; bacterial cellulose biosynthesis.</text>
</comment>
<dbReference type="SMART" id="SM00028">
    <property type="entry name" value="TPR"/>
    <property type="match status" value="6"/>
</dbReference>
<dbReference type="InterPro" id="IPR003921">
    <property type="entry name" value="Cell_synth_C"/>
</dbReference>
<evidence type="ECO:0000256" key="4">
    <source>
        <dbReference type="ARBA" id="ARBA00022737"/>
    </source>
</evidence>
<feature type="signal peptide" evidence="9">
    <location>
        <begin position="1"/>
        <end position="28"/>
    </location>
</feature>
<evidence type="ECO:0000313" key="12">
    <source>
        <dbReference type="Proteomes" id="UP000190667"/>
    </source>
</evidence>
<evidence type="ECO:0000256" key="2">
    <source>
        <dbReference type="ARBA" id="ARBA00005186"/>
    </source>
</evidence>
<dbReference type="STRING" id="1926881.BTJ39_17805"/>
<dbReference type="InterPro" id="IPR008410">
    <property type="entry name" value="BCSC_C"/>
</dbReference>
<feature type="region of interest" description="Disordered" evidence="8">
    <location>
        <begin position="445"/>
        <end position="467"/>
    </location>
</feature>
<evidence type="ECO:0000256" key="1">
    <source>
        <dbReference type="ARBA" id="ARBA00003476"/>
    </source>
</evidence>
<reference evidence="11 12" key="1">
    <citation type="submission" date="2016-12" db="EMBL/GenBank/DDBJ databases">
        <title>Izhakiella australiana sp. nov. of genus Izhakiella isolated from Australian desert.</title>
        <authorList>
            <person name="Ji M."/>
        </authorList>
    </citation>
    <scope>NUCLEOTIDE SEQUENCE [LARGE SCALE GENOMIC DNA]</scope>
    <source>
        <strain evidence="11 12">D4N98</strain>
    </source>
</reference>
<dbReference type="PANTHER" id="PTHR12558">
    <property type="entry name" value="CELL DIVISION CYCLE 16,23,27"/>
    <property type="match status" value="1"/>
</dbReference>
<dbReference type="Pfam" id="PF05420">
    <property type="entry name" value="BCSC_C"/>
    <property type="match status" value="1"/>
</dbReference>
<evidence type="ECO:0000256" key="9">
    <source>
        <dbReference type="SAM" id="SignalP"/>
    </source>
</evidence>
<organism evidence="11 12">
    <name type="scientific">Izhakiella australiensis</name>
    <dbReference type="NCBI Taxonomy" id="1926881"/>
    <lineage>
        <taxon>Bacteria</taxon>
        <taxon>Pseudomonadati</taxon>
        <taxon>Pseudomonadota</taxon>
        <taxon>Gammaproteobacteria</taxon>
        <taxon>Enterobacterales</taxon>
        <taxon>Erwiniaceae</taxon>
        <taxon>Izhakiella</taxon>
    </lineage>
</organism>
<evidence type="ECO:0000256" key="6">
    <source>
        <dbReference type="ARBA" id="ARBA00022916"/>
    </source>
</evidence>
<feature type="repeat" description="TPR" evidence="7">
    <location>
        <begin position="297"/>
        <end position="330"/>
    </location>
</feature>
<keyword evidence="12" id="KW-1185">Reference proteome</keyword>
<evidence type="ECO:0000256" key="5">
    <source>
        <dbReference type="ARBA" id="ARBA00022803"/>
    </source>
</evidence>
<dbReference type="Pfam" id="PF13432">
    <property type="entry name" value="TPR_16"/>
    <property type="match status" value="1"/>
</dbReference>
<keyword evidence="6" id="KW-0135">Cellulose biosynthesis</keyword>
<dbReference type="InterPro" id="IPR011990">
    <property type="entry name" value="TPR-like_helical_dom_sf"/>
</dbReference>
<dbReference type="InterPro" id="IPR019734">
    <property type="entry name" value="TPR_rpt"/>
</dbReference>
<evidence type="ECO:0000256" key="8">
    <source>
        <dbReference type="SAM" id="MobiDB-lite"/>
    </source>
</evidence>
<evidence type="ECO:0000259" key="10">
    <source>
        <dbReference type="Pfam" id="PF05420"/>
    </source>
</evidence>
<protein>
    <recommendedName>
        <fullName evidence="10">Cellulose synthase operon C C-terminal domain-containing protein</fullName>
    </recommendedName>
</protein>
<dbReference type="PRINTS" id="PR01441">
    <property type="entry name" value="CELLSNTHASEC"/>
</dbReference>
<dbReference type="PROSITE" id="PS50005">
    <property type="entry name" value="TPR"/>
    <property type="match status" value="1"/>
</dbReference>
<feature type="domain" description="Cellulose synthase operon C C-terminal" evidence="10">
    <location>
        <begin position="911"/>
        <end position="1261"/>
    </location>
</feature>
<comment type="caution">
    <text evidence="11">The sequence shown here is derived from an EMBL/GenBank/DDBJ whole genome shotgun (WGS) entry which is preliminary data.</text>
</comment>
<dbReference type="Pfam" id="PF14559">
    <property type="entry name" value="TPR_19"/>
    <property type="match status" value="2"/>
</dbReference>
<dbReference type="UniPathway" id="UPA00694"/>
<comment type="function">
    <text evidence="1">Required for maximal bacterial cellulose synthesis.</text>
</comment>
<dbReference type="SUPFAM" id="SSF48452">
    <property type="entry name" value="TPR-like"/>
    <property type="match status" value="4"/>
</dbReference>
<feature type="region of interest" description="Disordered" evidence="8">
    <location>
        <begin position="833"/>
        <end position="873"/>
    </location>
</feature>
<dbReference type="EMBL" id="MRUL01000015">
    <property type="protein sequence ID" value="OON38593.1"/>
    <property type="molecule type" value="Genomic_DNA"/>
</dbReference>
<evidence type="ECO:0000256" key="7">
    <source>
        <dbReference type="PROSITE-ProRule" id="PRU00339"/>
    </source>
</evidence>
<keyword evidence="5 7" id="KW-0802">TPR repeat</keyword>
<dbReference type="PANTHER" id="PTHR12558:SF13">
    <property type="entry name" value="CELL DIVISION CYCLE PROTEIN 27 HOMOLOG"/>
    <property type="match status" value="1"/>
</dbReference>